<protein>
    <submittedName>
        <fullName evidence="3">XRE family transcriptional regulator</fullName>
    </submittedName>
</protein>
<feature type="region of interest" description="Disordered" evidence="1">
    <location>
        <begin position="112"/>
        <end position="132"/>
    </location>
</feature>
<name>A0A3D8P6D4_9THEO</name>
<dbReference type="PROSITE" id="PS50943">
    <property type="entry name" value="HTH_CROC1"/>
    <property type="match status" value="1"/>
</dbReference>
<evidence type="ECO:0000313" key="3">
    <source>
        <dbReference type="EMBL" id="RDV84893.1"/>
    </source>
</evidence>
<dbReference type="Gene3D" id="1.10.260.40">
    <property type="entry name" value="lambda repressor-like DNA-binding domains"/>
    <property type="match status" value="1"/>
</dbReference>
<comment type="caution">
    <text evidence="3">The sequence shown here is derived from an EMBL/GenBank/DDBJ whole genome shotgun (WGS) entry which is preliminary data.</text>
</comment>
<dbReference type="InterPro" id="IPR010982">
    <property type="entry name" value="Lambda_DNA-bd_dom_sf"/>
</dbReference>
<proteinExistence type="predicted"/>
<dbReference type="InterPro" id="IPR001387">
    <property type="entry name" value="Cro/C1-type_HTH"/>
</dbReference>
<accession>A0A3D8P6D4</accession>
<dbReference type="EMBL" id="QSLN01000001">
    <property type="protein sequence ID" value="RDV84893.1"/>
    <property type="molecule type" value="Genomic_DNA"/>
</dbReference>
<sequence>MNLVRYWMERKGLTLDELCQRTNVNRRTLEKVVQGVAKSTGFPSVDEAIARALGVEIWQAFPLAPHCLPNPLVAEYLRQKRKTEAKQATQKPETDSAFDEWWREHRARVEENRRALEEGPYPPAYSQTQPGVWEGVGHWTTWERRQHQRQR</sequence>
<dbReference type="SMART" id="SM00530">
    <property type="entry name" value="HTH_XRE"/>
    <property type="match status" value="1"/>
</dbReference>
<keyword evidence="4" id="KW-1185">Reference proteome</keyword>
<organism evidence="3 4">
    <name type="scientific">Ammonifex thiophilus</name>
    <dbReference type="NCBI Taxonomy" id="444093"/>
    <lineage>
        <taxon>Bacteria</taxon>
        <taxon>Bacillati</taxon>
        <taxon>Bacillota</taxon>
        <taxon>Clostridia</taxon>
        <taxon>Thermoanaerobacterales</taxon>
        <taxon>Thermoanaerobacteraceae</taxon>
        <taxon>Ammonifex</taxon>
    </lineage>
</organism>
<dbReference type="GO" id="GO:0003677">
    <property type="term" value="F:DNA binding"/>
    <property type="evidence" value="ECO:0007669"/>
    <property type="project" value="InterPro"/>
</dbReference>
<feature type="domain" description="HTH cro/C1-type" evidence="2">
    <location>
        <begin position="4"/>
        <end position="61"/>
    </location>
</feature>
<evidence type="ECO:0000313" key="4">
    <source>
        <dbReference type="Proteomes" id="UP000256329"/>
    </source>
</evidence>
<dbReference type="SUPFAM" id="SSF47413">
    <property type="entry name" value="lambda repressor-like DNA-binding domains"/>
    <property type="match status" value="1"/>
</dbReference>
<dbReference type="AlphaFoldDB" id="A0A3D8P6D4"/>
<evidence type="ECO:0000259" key="2">
    <source>
        <dbReference type="PROSITE" id="PS50943"/>
    </source>
</evidence>
<gene>
    <name evidence="3" type="ORF">DXX99_02310</name>
</gene>
<reference evidence="3 4" key="1">
    <citation type="submission" date="2018-08" db="EMBL/GenBank/DDBJ databases">
        <title>Form III RuBisCO-mediated autotrophy in Thermodesulfobium bacteria.</title>
        <authorList>
            <person name="Toshchakov S.V."/>
            <person name="Kublanov I.V."/>
            <person name="Frolov E."/>
            <person name="Bonch-Osmolovskaya E.A."/>
            <person name="Tourova T.P."/>
            <person name="Chernych N.A."/>
            <person name="Lebedinsky A.V."/>
        </authorList>
    </citation>
    <scope>NUCLEOTIDE SEQUENCE [LARGE SCALE GENOMIC DNA]</scope>
    <source>
        <strain evidence="3 4">SR</strain>
    </source>
</reference>
<dbReference type="Proteomes" id="UP000256329">
    <property type="component" value="Unassembled WGS sequence"/>
</dbReference>
<evidence type="ECO:0000256" key="1">
    <source>
        <dbReference type="SAM" id="MobiDB-lite"/>
    </source>
</evidence>